<name>A0A444PXU5_9MICO</name>
<reference evidence="2 3" key="1">
    <citation type="submission" date="2018-12" db="EMBL/GenBank/DDBJ databases">
        <authorList>
            <person name="Li F."/>
        </authorList>
    </citation>
    <scope>NUCLEOTIDE SEQUENCE [LARGE SCALE GENOMIC DNA]</scope>
    <source>
        <strain evidence="2 3">11W25H-1</strain>
    </source>
</reference>
<evidence type="ECO:0000313" key="3">
    <source>
        <dbReference type="Proteomes" id="UP000288547"/>
    </source>
</evidence>
<dbReference type="InterPro" id="IPR027417">
    <property type="entry name" value="P-loop_NTPase"/>
</dbReference>
<dbReference type="Gene3D" id="3.40.50.300">
    <property type="entry name" value="P-loop containing nucleotide triphosphate hydrolases"/>
    <property type="match status" value="1"/>
</dbReference>
<proteinExistence type="predicted"/>
<keyword evidence="2" id="KW-0547">Nucleotide-binding</keyword>
<dbReference type="SUPFAM" id="SSF52540">
    <property type="entry name" value="P-loop containing nucleoside triphosphate hydrolases"/>
    <property type="match status" value="1"/>
</dbReference>
<evidence type="ECO:0000313" key="2">
    <source>
        <dbReference type="EMBL" id="RWZ52706.1"/>
    </source>
</evidence>
<sequence>MAATARNPFRPGVGLQPEYLAGRDAAIAQFRRVLAGAPEIPGNARITGLRGVGKTVLLKRLQEVAEEVGFATIATELEPRHCNDSAFETLLARQQAELAKRLSTIERVKRVAADAAQALRRIATVTFEGFEWSLAGDLDPTTHDVASTLLAAVESALAADKAGLVLFFDEAQVLVDDKAASGSHALSSLIAAVSTLQKQNVPISLVLCGLPTLTVNLLTARTYSERMFRGFKVDSLGFEDAAKAFTEPLSAAAAIKADDDLVERVVKDVEGYPYFIQLWGAELWDATHDAGSARMSIGVLEAIEERIHERLDLDFYEPRVESLTPAEQDLLVASAQCPYPPLAVADLNEASSKSNDNVNVLLGRLVKANVLYRPRKGQYLYTAPKFREYLQRRIELD</sequence>
<keyword evidence="2" id="KW-0067">ATP-binding</keyword>
<keyword evidence="3" id="KW-1185">Reference proteome</keyword>
<dbReference type="RefSeq" id="WP_128493549.1">
    <property type="nucleotide sequence ID" value="NZ_RZNB01000001.1"/>
</dbReference>
<dbReference type="EMBL" id="RZNB01000001">
    <property type="protein sequence ID" value="RWZ52706.1"/>
    <property type="molecule type" value="Genomic_DNA"/>
</dbReference>
<dbReference type="Pfam" id="PF13191">
    <property type="entry name" value="AAA_16"/>
    <property type="match status" value="1"/>
</dbReference>
<dbReference type="PANTHER" id="PTHR34301">
    <property type="entry name" value="DNA-BINDING PROTEIN-RELATED"/>
    <property type="match status" value="1"/>
</dbReference>
<protein>
    <submittedName>
        <fullName evidence="2">ATP-binding protein</fullName>
    </submittedName>
</protein>
<evidence type="ECO:0000259" key="1">
    <source>
        <dbReference type="Pfam" id="PF13191"/>
    </source>
</evidence>
<dbReference type="PANTHER" id="PTHR34301:SF8">
    <property type="entry name" value="ATPASE DOMAIN-CONTAINING PROTEIN"/>
    <property type="match status" value="1"/>
</dbReference>
<dbReference type="Proteomes" id="UP000288547">
    <property type="component" value="Unassembled WGS sequence"/>
</dbReference>
<dbReference type="InterPro" id="IPR041664">
    <property type="entry name" value="AAA_16"/>
</dbReference>
<gene>
    <name evidence="2" type="ORF">ELQ90_01795</name>
</gene>
<organism evidence="2 3">
    <name type="scientific">Labedella phragmitis</name>
    <dbReference type="NCBI Taxonomy" id="2498849"/>
    <lineage>
        <taxon>Bacteria</taxon>
        <taxon>Bacillati</taxon>
        <taxon>Actinomycetota</taxon>
        <taxon>Actinomycetes</taxon>
        <taxon>Micrococcales</taxon>
        <taxon>Microbacteriaceae</taxon>
        <taxon>Labedella</taxon>
    </lineage>
</organism>
<dbReference type="GO" id="GO:0005524">
    <property type="term" value="F:ATP binding"/>
    <property type="evidence" value="ECO:0007669"/>
    <property type="project" value="UniProtKB-KW"/>
</dbReference>
<dbReference type="OrthoDB" id="2020141at2"/>
<feature type="domain" description="Orc1-like AAA ATPase" evidence="1">
    <location>
        <begin position="20"/>
        <end position="194"/>
    </location>
</feature>
<accession>A0A444PXU5</accession>
<comment type="caution">
    <text evidence="2">The sequence shown here is derived from an EMBL/GenBank/DDBJ whole genome shotgun (WGS) entry which is preliminary data.</text>
</comment>
<dbReference type="AlphaFoldDB" id="A0A444PXU5"/>